<comment type="caution">
    <text evidence="4">The sequence shown here is derived from an EMBL/GenBank/DDBJ whole genome shotgun (WGS) entry which is preliminary data.</text>
</comment>
<dbReference type="Pfam" id="PF17762">
    <property type="entry name" value="HTH_ParB"/>
    <property type="match status" value="1"/>
</dbReference>
<dbReference type="Gene3D" id="3.90.1530.30">
    <property type="match status" value="1"/>
</dbReference>
<dbReference type="Pfam" id="PF02195">
    <property type="entry name" value="ParB_N"/>
    <property type="match status" value="1"/>
</dbReference>
<dbReference type="GO" id="GO:0007059">
    <property type="term" value="P:chromosome segregation"/>
    <property type="evidence" value="ECO:0007669"/>
    <property type="project" value="UniProtKB-KW"/>
</dbReference>
<evidence type="ECO:0000313" key="5">
    <source>
        <dbReference type="Proteomes" id="UP001198182"/>
    </source>
</evidence>
<dbReference type="Gene3D" id="1.10.10.2830">
    <property type="match status" value="1"/>
</dbReference>
<keyword evidence="2" id="KW-0159">Chromosome partition</keyword>
<evidence type="ECO:0000259" key="3">
    <source>
        <dbReference type="SMART" id="SM00470"/>
    </source>
</evidence>
<name>A0AAE3E7E5_9FIRM</name>
<dbReference type="CDD" id="cd16407">
    <property type="entry name" value="ParB_N_like"/>
    <property type="match status" value="1"/>
</dbReference>
<gene>
    <name evidence="4" type="ORF">LKD81_00595</name>
</gene>
<dbReference type="SMART" id="SM00470">
    <property type="entry name" value="ParB"/>
    <property type="match status" value="1"/>
</dbReference>
<sequence length="315" mass="36250">MAGRKSDFTLPTLDDLFSTQELRDDAKLSKIRDIPLELIDDFPDHPFKVRDDEDMIQLVESVKERGVITPATVRQKEDGRYELISGHRRKRACELAGFEALRCEVVDLDRDAATVLMVESNYQRSQILPSEKAFAYKMRLEAMKRQAGRPSKDNSVPVAQNYEGKTSRELLGEQVGESQDQVRRYIRLTNLVPELLELVDEGKIKMRPAVELSYLDEDSQRAVVDEIDLNQCTPSHDQTIRMRKFFTDGKLTPEVVSAIMGEEKPNQREKIVLRGAKVRSLIPKNIPVSQTEDYVVKALEHYSRFLRQRAERDSR</sequence>
<dbReference type="InterPro" id="IPR036086">
    <property type="entry name" value="ParB/Sulfiredoxin_sf"/>
</dbReference>
<accession>A0AAE3E7E5</accession>
<feature type="domain" description="ParB-like N-terminal" evidence="3">
    <location>
        <begin position="32"/>
        <end position="122"/>
    </location>
</feature>
<evidence type="ECO:0000256" key="2">
    <source>
        <dbReference type="ARBA" id="ARBA00022829"/>
    </source>
</evidence>
<dbReference type="GO" id="GO:0003677">
    <property type="term" value="F:DNA binding"/>
    <property type="evidence" value="ECO:0007669"/>
    <property type="project" value="InterPro"/>
</dbReference>
<proteinExistence type="inferred from homology"/>
<dbReference type="NCBIfam" id="TIGR00180">
    <property type="entry name" value="parB_part"/>
    <property type="match status" value="1"/>
</dbReference>
<evidence type="ECO:0000256" key="1">
    <source>
        <dbReference type="ARBA" id="ARBA00006295"/>
    </source>
</evidence>
<dbReference type="InterPro" id="IPR041468">
    <property type="entry name" value="HTH_ParB/Spo0J"/>
</dbReference>
<dbReference type="InterPro" id="IPR003115">
    <property type="entry name" value="ParB_N"/>
</dbReference>
<dbReference type="SUPFAM" id="SSF109709">
    <property type="entry name" value="KorB DNA-binding domain-like"/>
    <property type="match status" value="1"/>
</dbReference>
<dbReference type="Proteomes" id="UP001198182">
    <property type="component" value="Unassembled WGS sequence"/>
</dbReference>
<dbReference type="AlphaFoldDB" id="A0AAE3E7E5"/>
<dbReference type="RefSeq" id="WP_308452382.1">
    <property type="nucleotide sequence ID" value="NZ_JAJEQR010000002.1"/>
</dbReference>
<reference evidence="4" key="1">
    <citation type="submission" date="2021-10" db="EMBL/GenBank/DDBJ databases">
        <title>Anaerobic single-cell dispensing facilitates the cultivation of human gut bacteria.</title>
        <authorList>
            <person name="Afrizal A."/>
        </authorList>
    </citation>
    <scope>NUCLEOTIDE SEQUENCE</scope>
    <source>
        <strain evidence="4">CLA-AA-H215</strain>
    </source>
</reference>
<evidence type="ECO:0000313" key="4">
    <source>
        <dbReference type="EMBL" id="MCC2229498.1"/>
    </source>
</evidence>
<dbReference type="InterPro" id="IPR050336">
    <property type="entry name" value="Chromosome_partition/occlusion"/>
</dbReference>
<dbReference type="EMBL" id="JAJEQR010000002">
    <property type="protein sequence ID" value="MCC2229498.1"/>
    <property type="molecule type" value="Genomic_DNA"/>
</dbReference>
<dbReference type="PANTHER" id="PTHR33375">
    <property type="entry name" value="CHROMOSOME-PARTITIONING PROTEIN PARB-RELATED"/>
    <property type="match status" value="1"/>
</dbReference>
<comment type="similarity">
    <text evidence="1">Belongs to the ParB family.</text>
</comment>
<protein>
    <submittedName>
        <fullName evidence="4">ParB/RepB/Spo0J family partition protein</fullName>
    </submittedName>
</protein>
<dbReference type="SUPFAM" id="SSF110849">
    <property type="entry name" value="ParB/Sulfiredoxin"/>
    <property type="match status" value="1"/>
</dbReference>
<organism evidence="4 5">
    <name type="scientific">Hominifimenecus microfluidus</name>
    <dbReference type="NCBI Taxonomy" id="2885348"/>
    <lineage>
        <taxon>Bacteria</taxon>
        <taxon>Bacillati</taxon>
        <taxon>Bacillota</taxon>
        <taxon>Clostridia</taxon>
        <taxon>Lachnospirales</taxon>
        <taxon>Lachnospiraceae</taxon>
        <taxon>Hominifimenecus</taxon>
    </lineage>
</organism>
<dbReference type="PANTHER" id="PTHR33375:SF1">
    <property type="entry name" value="CHROMOSOME-PARTITIONING PROTEIN PARB-RELATED"/>
    <property type="match status" value="1"/>
</dbReference>
<dbReference type="GO" id="GO:0005694">
    <property type="term" value="C:chromosome"/>
    <property type="evidence" value="ECO:0007669"/>
    <property type="project" value="TreeGrafter"/>
</dbReference>
<keyword evidence="5" id="KW-1185">Reference proteome</keyword>
<dbReference type="InterPro" id="IPR004437">
    <property type="entry name" value="ParB/RepB/Spo0J"/>
</dbReference>